<keyword evidence="6" id="KW-0067">ATP-binding</keyword>
<dbReference type="PRINTS" id="PR00959">
    <property type="entry name" value="MEVGALKINASE"/>
</dbReference>
<evidence type="ECO:0000256" key="6">
    <source>
        <dbReference type="ARBA" id="ARBA00022840"/>
    </source>
</evidence>
<gene>
    <name evidence="14" type="primary">galK</name>
    <name evidence="14" type="ORF">EBQ10_07580</name>
</gene>
<dbReference type="GO" id="GO:0046872">
    <property type="term" value="F:metal ion binding"/>
    <property type="evidence" value="ECO:0007669"/>
    <property type="project" value="UniProtKB-KW"/>
</dbReference>
<evidence type="ECO:0000256" key="5">
    <source>
        <dbReference type="ARBA" id="ARBA00022777"/>
    </source>
</evidence>
<dbReference type="GO" id="GO:0005524">
    <property type="term" value="F:ATP binding"/>
    <property type="evidence" value="ECO:0007669"/>
    <property type="project" value="UniProtKB-UniRule"/>
</dbReference>
<dbReference type="InterPro" id="IPR006204">
    <property type="entry name" value="GHMP_kinase_N_dom"/>
</dbReference>
<dbReference type="AlphaFoldDB" id="A0A3Q9GKQ6"/>
<evidence type="ECO:0000259" key="12">
    <source>
        <dbReference type="Pfam" id="PF08544"/>
    </source>
</evidence>
<dbReference type="InterPro" id="IPR006206">
    <property type="entry name" value="Mevalonate/galactokinase"/>
</dbReference>
<keyword evidence="4" id="KW-0547">Nucleotide-binding</keyword>
<evidence type="ECO:0000256" key="1">
    <source>
        <dbReference type="ARBA" id="ARBA00006566"/>
    </source>
</evidence>
<dbReference type="GO" id="GO:0005829">
    <property type="term" value="C:cytosol"/>
    <property type="evidence" value="ECO:0007669"/>
    <property type="project" value="TreeGrafter"/>
</dbReference>
<protein>
    <recommendedName>
        <fullName evidence="10">Galactokinase</fullName>
        <ecNumber evidence="10">2.7.1.6</ecNumber>
    </recommendedName>
</protein>
<keyword evidence="7" id="KW-0460">Magnesium</keyword>
<dbReference type="PROSITE" id="PS00106">
    <property type="entry name" value="GALACTOKINASE"/>
    <property type="match status" value="1"/>
</dbReference>
<evidence type="ECO:0000259" key="13">
    <source>
        <dbReference type="Pfam" id="PF10509"/>
    </source>
</evidence>
<dbReference type="PANTHER" id="PTHR10457">
    <property type="entry name" value="MEVALONATE KINASE/GALACTOKINASE"/>
    <property type="match status" value="1"/>
</dbReference>
<dbReference type="PANTHER" id="PTHR10457:SF7">
    <property type="entry name" value="GALACTOKINASE-RELATED"/>
    <property type="match status" value="1"/>
</dbReference>
<evidence type="ECO:0000313" key="15">
    <source>
        <dbReference type="Proteomes" id="UP000275951"/>
    </source>
</evidence>
<reference evidence="14 15" key="1">
    <citation type="submission" date="2018-11" db="EMBL/GenBank/DDBJ databases">
        <title>Multidrug-resistant genes are associated with an 42-kb island TGI1 carrying a complex class 1 integron in a Trueperella pyogenes.</title>
        <authorList>
            <person name="Dong W."/>
        </authorList>
    </citation>
    <scope>NUCLEOTIDE SEQUENCE [LARGE SCALE GENOMIC DNA]</scope>
    <source>
        <strain evidence="14 15">TP4</strain>
    </source>
</reference>
<accession>A0A3Q9GKQ6</accession>
<dbReference type="InterPro" id="IPR000705">
    <property type="entry name" value="Galactokinase"/>
</dbReference>
<keyword evidence="9" id="KW-0119">Carbohydrate metabolism</keyword>
<dbReference type="InterPro" id="IPR013750">
    <property type="entry name" value="GHMP_kinase_C_dom"/>
</dbReference>
<dbReference type="GO" id="GO:0004335">
    <property type="term" value="F:galactokinase activity"/>
    <property type="evidence" value="ECO:0007669"/>
    <property type="project" value="UniProtKB-UniRule"/>
</dbReference>
<evidence type="ECO:0000256" key="2">
    <source>
        <dbReference type="ARBA" id="ARBA00022679"/>
    </source>
</evidence>
<evidence type="ECO:0000256" key="8">
    <source>
        <dbReference type="ARBA" id="ARBA00023144"/>
    </source>
</evidence>
<evidence type="ECO:0000256" key="10">
    <source>
        <dbReference type="NCBIfam" id="TIGR00131"/>
    </source>
</evidence>
<dbReference type="InterPro" id="IPR036554">
    <property type="entry name" value="GHMP_kinase_C_sf"/>
</dbReference>
<keyword evidence="8" id="KW-0299">Galactose metabolism</keyword>
<dbReference type="Gene3D" id="3.30.230.10">
    <property type="match status" value="1"/>
</dbReference>
<dbReference type="SUPFAM" id="SSF55060">
    <property type="entry name" value="GHMP Kinase, C-terminal domain"/>
    <property type="match status" value="1"/>
</dbReference>
<dbReference type="PROSITE" id="PS00627">
    <property type="entry name" value="GHMP_KINASES_ATP"/>
    <property type="match status" value="1"/>
</dbReference>
<evidence type="ECO:0000256" key="4">
    <source>
        <dbReference type="ARBA" id="ARBA00022741"/>
    </source>
</evidence>
<dbReference type="EC" id="2.7.1.6" evidence="10"/>
<comment type="similarity">
    <text evidence="1">Belongs to the GHMP kinase family. GalK subfamily.</text>
</comment>
<dbReference type="GO" id="GO:0006012">
    <property type="term" value="P:galactose metabolic process"/>
    <property type="evidence" value="ECO:0007669"/>
    <property type="project" value="UniProtKB-UniRule"/>
</dbReference>
<name>A0A3Q9GKQ6_9ACTO</name>
<dbReference type="InterPro" id="IPR019539">
    <property type="entry name" value="GalKase_N"/>
</dbReference>
<dbReference type="InterPro" id="IPR019741">
    <property type="entry name" value="Galactokinase_CS"/>
</dbReference>
<dbReference type="Proteomes" id="UP000275951">
    <property type="component" value="Chromosome"/>
</dbReference>
<keyword evidence="3" id="KW-0479">Metal-binding</keyword>
<dbReference type="RefSeq" id="WP_126920291.1">
    <property type="nucleotide sequence ID" value="NZ_CP033905.1"/>
</dbReference>
<organism evidence="14 15">
    <name type="scientific">Trueperella pyogenes</name>
    <dbReference type="NCBI Taxonomy" id="1661"/>
    <lineage>
        <taxon>Bacteria</taxon>
        <taxon>Bacillati</taxon>
        <taxon>Actinomycetota</taxon>
        <taxon>Actinomycetes</taxon>
        <taxon>Actinomycetales</taxon>
        <taxon>Actinomycetaceae</taxon>
        <taxon>Trueperella</taxon>
    </lineage>
</organism>
<dbReference type="NCBIfam" id="TIGR00131">
    <property type="entry name" value="gal_kin"/>
    <property type="match status" value="1"/>
</dbReference>
<dbReference type="InterPro" id="IPR006203">
    <property type="entry name" value="GHMP_knse_ATP-bd_CS"/>
</dbReference>
<dbReference type="Pfam" id="PF08544">
    <property type="entry name" value="GHMP_kinases_C"/>
    <property type="match status" value="1"/>
</dbReference>
<dbReference type="InterPro" id="IPR020568">
    <property type="entry name" value="Ribosomal_Su5_D2-typ_SF"/>
</dbReference>
<dbReference type="FunFam" id="3.30.70.890:FF:000001">
    <property type="entry name" value="Galactokinase"/>
    <property type="match status" value="1"/>
</dbReference>
<evidence type="ECO:0000256" key="7">
    <source>
        <dbReference type="ARBA" id="ARBA00022842"/>
    </source>
</evidence>
<evidence type="ECO:0000256" key="3">
    <source>
        <dbReference type="ARBA" id="ARBA00022723"/>
    </source>
</evidence>
<feature type="domain" description="GHMP kinase C-terminal" evidence="12">
    <location>
        <begin position="280"/>
        <end position="358"/>
    </location>
</feature>
<keyword evidence="2 14" id="KW-0808">Transferase</keyword>
<feature type="domain" description="Galactokinase N-terminal" evidence="13">
    <location>
        <begin position="19"/>
        <end position="65"/>
    </location>
</feature>
<dbReference type="PIRSF" id="PIRSF000530">
    <property type="entry name" value="Galactokinase"/>
    <property type="match status" value="1"/>
</dbReference>
<evidence type="ECO:0000256" key="9">
    <source>
        <dbReference type="ARBA" id="ARBA00023277"/>
    </source>
</evidence>
<sequence length="381" mass="40335">MELFQSWTNEDGARRAAALFTSRFGREPQAVWAAPGRVNIIGEHTDYNEGFCLPIALPHRTFVAYGERPDDVVDIASGAQSVWTGRLADIKPNMARSWANYGAGPAWALAVEHGFEAAFESCVPVGAGLSSSAAIECAIACALRPPVTDGQRHEIVQATIATENEVAGAPTGGMDQTISMFGTEGHALLIDTRDWTLEQVPLDLAAHGLEILVIDTRASHSLGDGQYAKRRAACEEAAHELGLSSLRYAHDDDLAALSGELLRRARHVVTENRRVLETVEFLKAGRPQDIGPLLSASHASLRDDYEVSVPELDVACAAAERAGALGARMTGGGFGGSAIALIPAEARESVADAVLAAYAERGFAEPAFLAASPAGRADQVK</sequence>
<dbReference type="SUPFAM" id="SSF54211">
    <property type="entry name" value="Ribosomal protein S5 domain 2-like"/>
    <property type="match status" value="1"/>
</dbReference>
<keyword evidence="5 14" id="KW-0418">Kinase</keyword>
<feature type="domain" description="GHMP kinase N-terminal" evidence="11">
    <location>
        <begin position="113"/>
        <end position="182"/>
    </location>
</feature>
<dbReference type="InterPro" id="IPR014721">
    <property type="entry name" value="Ribsml_uS5_D2-typ_fold_subgr"/>
</dbReference>
<dbReference type="Pfam" id="PF10509">
    <property type="entry name" value="GalKase_gal_bdg"/>
    <property type="match status" value="1"/>
</dbReference>
<evidence type="ECO:0000313" key="14">
    <source>
        <dbReference type="EMBL" id="AZR07167.1"/>
    </source>
</evidence>
<dbReference type="Pfam" id="PF00288">
    <property type="entry name" value="GHMP_kinases_N"/>
    <property type="match status" value="1"/>
</dbReference>
<dbReference type="Gene3D" id="3.30.70.890">
    <property type="entry name" value="GHMP kinase, C-terminal domain"/>
    <property type="match status" value="1"/>
</dbReference>
<dbReference type="EMBL" id="CP033905">
    <property type="protein sequence ID" value="AZR07167.1"/>
    <property type="molecule type" value="Genomic_DNA"/>
</dbReference>
<proteinExistence type="inferred from homology"/>
<evidence type="ECO:0000259" key="11">
    <source>
        <dbReference type="Pfam" id="PF00288"/>
    </source>
</evidence>
<dbReference type="PRINTS" id="PR00473">
    <property type="entry name" value="GALCTOKINASE"/>
</dbReference>